<organism evidence="1 2">
    <name type="scientific">Sulfurospirillum halorespirans DSM 13726</name>
    <dbReference type="NCBI Taxonomy" id="1193502"/>
    <lineage>
        <taxon>Bacteria</taxon>
        <taxon>Pseudomonadati</taxon>
        <taxon>Campylobacterota</taxon>
        <taxon>Epsilonproteobacteria</taxon>
        <taxon>Campylobacterales</taxon>
        <taxon>Sulfurospirillaceae</taxon>
        <taxon>Sulfurospirillum</taxon>
    </lineage>
</organism>
<reference evidence="2" key="1">
    <citation type="submission" date="2016-08" db="EMBL/GenBank/DDBJ databases">
        <title>Complete genome sequence of the organohalide-respiring Epsilonproteobacterium Sulfurospirillum halorespirans.</title>
        <authorList>
            <person name="Goris T."/>
            <person name="Zimmermann J."/>
            <person name="Schenz B."/>
            <person name="Lemos M."/>
            <person name="Hackermueller J."/>
            <person name="Diekert G."/>
        </authorList>
    </citation>
    <scope>NUCLEOTIDE SEQUENCE [LARGE SCALE GENOMIC DNA]</scope>
    <source>
        <strain>DSM 13726</strain>
        <strain evidence="2">PCE-M2</strain>
    </source>
</reference>
<proteinExistence type="predicted"/>
<keyword evidence="2" id="KW-1185">Reference proteome</keyword>
<dbReference type="Proteomes" id="UP000094609">
    <property type="component" value="Chromosome"/>
</dbReference>
<dbReference type="KEGG" id="shal:SHALO_1773"/>
<dbReference type="InterPro" id="IPR011990">
    <property type="entry name" value="TPR-like_helical_dom_sf"/>
</dbReference>
<dbReference type="EMBL" id="CP017111">
    <property type="protein sequence ID" value="AOO65544.1"/>
    <property type="molecule type" value="Genomic_DNA"/>
</dbReference>
<protein>
    <recommendedName>
        <fullName evidence="3">Transformation system protein</fullName>
    </recommendedName>
</protein>
<dbReference type="Gene3D" id="1.25.40.10">
    <property type="entry name" value="Tetratricopeptide repeat domain"/>
    <property type="match status" value="1"/>
</dbReference>
<gene>
    <name evidence="1" type="ORF">SHALO_1773</name>
</gene>
<sequence>MIVIPSLSDRNESNTTLLETITPEVSLDETLFLAPHVYKEEVKLPVVETEEATRSLREEHQLLKAHNAVPNFDNAHALAHFYFERKAYAEVIMWAKEASKYNSSSEKPWILYAKAKFYLGDRTEAIRSLELFLGYINSKEAHELLNFYKGQE</sequence>
<evidence type="ECO:0000313" key="2">
    <source>
        <dbReference type="Proteomes" id="UP000094609"/>
    </source>
</evidence>
<dbReference type="STRING" id="1193502.SHALO_1773"/>
<accession>A0A1D7TKU7</accession>
<evidence type="ECO:0008006" key="3">
    <source>
        <dbReference type="Google" id="ProtNLM"/>
    </source>
</evidence>
<dbReference type="AlphaFoldDB" id="A0A1D7TKU7"/>
<dbReference type="Pfam" id="PF12895">
    <property type="entry name" value="ANAPC3"/>
    <property type="match status" value="1"/>
</dbReference>
<dbReference type="SUPFAM" id="SSF48452">
    <property type="entry name" value="TPR-like"/>
    <property type="match status" value="1"/>
</dbReference>
<dbReference type="PATRIC" id="fig|1193502.14.peg.1800"/>
<name>A0A1D7TKU7_9BACT</name>
<evidence type="ECO:0000313" key="1">
    <source>
        <dbReference type="EMBL" id="AOO65544.1"/>
    </source>
</evidence>